<feature type="transmembrane region" description="Helical" evidence="5">
    <location>
        <begin position="92"/>
        <end position="109"/>
    </location>
</feature>
<evidence type="ECO:0000259" key="6">
    <source>
        <dbReference type="Pfam" id="PF00892"/>
    </source>
</evidence>
<dbReference type="OrthoDB" id="184388at2"/>
<feature type="transmembrane region" description="Helical" evidence="5">
    <location>
        <begin position="173"/>
        <end position="195"/>
    </location>
</feature>
<evidence type="ECO:0000313" key="7">
    <source>
        <dbReference type="EMBL" id="TBW33806.1"/>
    </source>
</evidence>
<dbReference type="Pfam" id="PF00892">
    <property type="entry name" value="EamA"/>
    <property type="match status" value="1"/>
</dbReference>
<keyword evidence="4 5" id="KW-0472">Membrane</keyword>
<name>A0A4Q9VFT2_9HYPH</name>
<protein>
    <submittedName>
        <fullName evidence="7">DMT family transporter</fullName>
    </submittedName>
</protein>
<gene>
    <name evidence="7" type="ORF">EYW49_19600</name>
</gene>
<evidence type="ECO:0000313" key="8">
    <source>
        <dbReference type="Proteomes" id="UP000292781"/>
    </source>
</evidence>
<evidence type="ECO:0000256" key="3">
    <source>
        <dbReference type="ARBA" id="ARBA00022989"/>
    </source>
</evidence>
<comment type="subcellular location">
    <subcellularLocation>
        <location evidence="1">Membrane</location>
        <topology evidence="1">Multi-pass membrane protein</topology>
    </subcellularLocation>
</comment>
<reference evidence="7 8" key="1">
    <citation type="submission" date="2019-02" db="EMBL/GenBank/DDBJ databases">
        <title>Siculibacillus lacustris gen. nov., sp. nov., a new rosette-forming bacterium isolated from a freshwater crater lake (Lake St. Ana, Romania).</title>
        <authorList>
            <person name="Felfoldi T."/>
            <person name="Marton Z."/>
            <person name="Szabo A."/>
            <person name="Mentes A."/>
            <person name="Boka K."/>
            <person name="Marialigeti K."/>
            <person name="Mathe I."/>
            <person name="Koncz M."/>
            <person name="Schumann P."/>
            <person name="Toth E."/>
        </authorList>
    </citation>
    <scope>NUCLEOTIDE SEQUENCE [LARGE SCALE GENOMIC DNA]</scope>
    <source>
        <strain evidence="7 8">SA-279</strain>
    </source>
</reference>
<feature type="transmembrane region" description="Helical" evidence="5">
    <location>
        <begin position="33"/>
        <end position="55"/>
    </location>
</feature>
<accession>A0A4Q9VFT2</accession>
<dbReference type="PANTHER" id="PTHR32322">
    <property type="entry name" value="INNER MEMBRANE TRANSPORTER"/>
    <property type="match status" value="1"/>
</dbReference>
<dbReference type="InterPro" id="IPR050638">
    <property type="entry name" value="AA-Vitamin_Transporters"/>
</dbReference>
<feature type="transmembrane region" description="Helical" evidence="5">
    <location>
        <begin position="201"/>
        <end position="224"/>
    </location>
</feature>
<feature type="transmembrane region" description="Helical" evidence="5">
    <location>
        <begin position="121"/>
        <end position="138"/>
    </location>
</feature>
<dbReference type="GO" id="GO:0016020">
    <property type="term" value="C:membrane"/>
    <property type="evidence" value="ECO:0007669"/>
    <property type="project" value="UniProtKB-SubCell"/>
</dbReference>
<feature type="domain" description="EamA" evidence="6">
    <location>
        <begin position="147"/>
        <end position="274"/>
    </location>
</feature>
<dbReference type="PANTHER" id="PTHR32322:SF9">
    <property type="entry name" value="AMINO-ACID METABOLITE EFFLUX PUMP-RELATED"/>
    <property type="match status" value="1"/>
</dbReference>
<dbReference type="SUPFAM" id="SSF103481">
    <property type="entry name" value="Multidrug resistance efflux transporter EmrE"/>
    <property type="match status" value="2"/>
</dbReference>
<keyword evidence="3 5" id="KW-1133">Transmembrane helix</keyword>
<feature type="transmembrane region" description="Helical" evidence="5">
    <location>
        <begin position="231"/>
        <end position="251"/>
    </location>
</feature>
<organism evidence="7 8">
    <name type="scientific">Siculibacillus lacustris</name>
    <dbReference type="NCBI Taxonomy" id="1549641"/>
    <lineage>
        <taxon>Bacteria</taxon>
        <taxon>Pseudomonadati</taxon>
        <taxon>Pseudomonadota</taxon>
        <taxon>Alphaproteobacteria</taxon>
        <taxon>Hyphomicrobiales</taxon>
        <taxon>Ancalomicrobiaceae</taxon>
        <taxon>Siculibacillus</taxon>
    </lineage>
</organism>
<dbReference type="InterPro" id="IPR037185">
    <property type="entry name" value="EmrE-like"/>
</dbReference>
<dbReference type="Proteomes" id="UP000292781">
    <property type="component" value="Unassembled WGS sequence"/>
</dbReference>
<dbReference type="AlphaFoldDB" id="A0A4Q9VFT2"/>
<dbReference type="EMBL" id="SJFN01000039">
    <property type="protein sequence ID" value="TBW33806.1"/>
    <property type="molecule type" value="Genomic_DNA"/>
</dbReference>
<evidence type="ECO:0000256" key="4">
    <source>
        <dbReference type="ARBA" id="ARBA00023136"/>
    </source>
</evidence>
<comment type="caution">
    <text evidence="7">The sequence shown here is derived from an EMBL/GenBank/DDBJ whole genome shotgun (WGS) entry which is preliminary data.</text>
</comment>
<sequence>MPPLRTAALTVVALVAFAGNSLLARTALRDTPIDAMTFTSIRLVSGALILAAIAARMRRSPLAEGNWPSALALFAYAVFFSFAYTAMAAGTGALILFAAVQATMIGWGLSQGERFRPIQSAGLVLAAGGLITLMAPGITAPALIPSLAMSAAGIAWGVYSLRGRRAGHPIVATAGNFLRTVPLSLVGSAVLIAHARPDPAGVGWAIASGAVASGLGYAIWYAALPGLTATFAATVQLGVPVIAALGAVLLLGESLSLRLAVAASAVLGGIAIVILSRRRPPPLTPPRDPR</sequence>
<evidence type="ECO:0000256" key="5">
    <source>
        <dbReference type="SAM" id="Phobius"/>
    </source>
</evidence>
<evidence type="ECO:0000256" key="1">
    <source>
        <dbReference type="ARBA" id="ARBA00004141"/>
    </source>
</evidence>
<feature type="transmembrane region" description="Helical" evidence="5">
    <location>
        <begin position="67"/>
        <end position="86"/>
    </location>
</feature>
<feature type="transmembrane region" description="Helical" evidence="5">
    <location>
        <begin position="257"/>
        <end position="275"/>
    </location>
</feature>
<evidence type="ECO:0000256" key="2">
    <source>
        <dbReference type="ARBA" id="ARBA00022692"/>
    </source>
</evidence>
<keyword evidence="8" id="KW-1185">Reference proteome</keyword>
<keyword evidence="2 5" id="KW-0812">Transmembrane</keyword>
<dbReference type="InterPro" id="IPR000620">
    <property type="entry name" value="EamA_dom"/>
</dbReference>
<proteinExistence type="predicted"/>